<dbReference type="AlphaFoldDB" id="A0A8H4QTC5"/>
<dbReference type="InterPro" id="IPR036047">
    <property type="entry name" value="F-box-like_dom_sf"/>
</dbReference>
<gene>
    <name evidence="2" type="ORF">D9613_008772</name>
</gene>
<dbReference type="Pfam" id="PF00646">
    <property type="entry name" value="F-box"/>
    <property type="match status" value="1"/>
</dbReference>
<comment type="caution">
    <text evidence="2">The sequence shown here is derived from an EMBL/GenBank/DDBJ whole genome shotgun (WGS) entry which is preliminary data.</text>
</comment>
<dbReference type="Proteomes" id="UP000521872">
    <property type="component" value="Unassembled WGS sequence"/>
</dbReference>
<sequence length="763" mass="87510">MAAQDLAELPFSDLDRTQVLHELGSRWAYYLGNEGIACIGKSNYIANYFQTKLRVHTKEVERSHAKLYNPAAILNLPVELVCEIFGHLHPLDLYNLIRTSKAIRGLLLNRGSEPVWKSSYNRSHDKSGQANPLNLSCPPCPQDVSYPKWTSLLFGPATCDLCPCYPAMVDFTYRLRLCKNCTETYTLPEVEASIAYDVTLRHPWESQRFWKMVRYTYRTNHVMYPSVYDNERSPRYARADVQARTAEMNRYHEAIDEGQPDARERYEEFVSYTTHMTREYVKLAKACHSWCLTIWNIEKVHFDHVFESQVVQTCVMHLVNDLGHHVLDVPVVIPYLRSYFTEKLHPRFSKKEIEHLAPVLVEKFVLEAKKKRLAEERQALLKLREATVGAFYRDVVRPLLPPLLWDLPQPPAILELPTILEYVNSEGMSVDAIPKDRVLPEIMECISGSVHLQKQQLVDLMLTALPELEEQLKGLGLGVLDLAMALFKPDGDSMRGKQLLFGWDEAKFEVYGGGGKLVFDTKAFENLRAMLRSVGLDPISTTAKTISEMNKRFVCIHCWEAAMRATPRGDVVALEWRDCAGHHYLENGKRRCGNAHGPTEPSSFFLLGEDIVASVVCHESTYPSPFIGRWSCMLCAEHAKNPVRRKLAVAHVKQKHSISEPVEGRDLFYRMQYREIWYEVGRKRQLIKLDEENSNLACLLCRGPSALHLWERAGLWTHLASRHSVQEPEENVHFRRRLLRHFIAPTPGQPAGIIFTDQNTDAV</sequence>
<feature type="domain" description="F-box" evidence="1">
    <location>
        <begin position="70"/>
        <end position="119"/>
    </location>
</feature>
<dbReference type="CDD" id="cd09917">
    <property type="entry name" value="F-box_SF"/>
    <property type="match status" value="1"/>
</dbReference>
<dbReference type="SUPFAM" id="SSF81383">
    <property type="entry name" value="F-box domain"/>
    <property type="match status" value="1"/>
</dbReference>
<dbReference type="EMBL" id="JAACJL010000031">
    <property type="protein sequence ID" value="KAF4616503.1"/>
    <property type="molecule type" value="Genomic_DNA"/>
</dbReference>
<organism evidence="2 3">
    <name type="scientific">Agrocybe pediades</name>
    <dbReference type="NCBI Taxonomy" id="84607"/>
    <lineage>
        <taxon>Eukaryota</taxon>
        <taxon>Fungi</taxon>
        <taxon>Dikarya</taxon>
        <taxon>Basidiomycota</taxon>
        <taxon>Agaricomycotina</taxon>
        <taxon>Agaricomycetes</taxon>
        <taxon>Agaricomycetidae</taxon>
        <taxon>Agaricales</taxon>
        <taxon>Agaricineae</taxon>
        <taxon>Strophariaceae</taxon>
        <taxon>Agrocybe</taxon>
    </lineage>
</organism>
<dbReference type="PROSITE" id="PS50181">
    <property type="entry name" value="FBOX"/>
    <property type="match status" value="1"/>
</dbReference>
<name>A0A8H4QTC5_9AGAR</name>
<evidence type="ECO:0000313" key="3">
    <source>
        <dbReference type="Proteomes" id="UP000521872"/>
    </source>
</evidence>
<accession>A0A8H4QTC5</accession>
<dbReference type="InterPro" id="IPR001810">
    <property type="entry name" value="F-box_dom"/>
</dbReference>
<protein>
    <recommendedName>
        <fullName evidence="1">F-box domain-containing protein</fullName>
    </recommendedName>
</protein>
<evidence type="ECO:0000259" key="1">
    <source>
        <dbReference type="PROSITE" id="PS50181"/>
    </source>
</evidence>
<proteinExistence type="predicted"/>
<reference evidence="2 3" key="1">
    <citation type="submission" date="2019-12" db="EMBL/GenBank/DDBJ databases">
        <authorList>
            <person name="Floudas D."/>
            <person name="Bentzer J."/>
            <person name="Ahren D."/>
            <person name="Johansson T."/>
            <person name="Persson P."/>
            <person name="Tunlid A."/>
        </authorList>
    </citation>
    <scope>NUCLEOTIDE SEQUENCE [LARGE SCALE GENOMIC DNA]</scope>
    <source>
        <strain evidence="2 3">CBS 102.39</strain>
    </source>
</reference>
<evidence type="ECO:0000313" key="2">
    <source>
        <dbReference type="EMBL" id="KAF4616503.1"/>
    </source>
</evidence>
<keyword evidence="3" id="KW-1185">Reference proteome</keyword>